<organism evidence="1 2">
    <name type="scientific">Micromonospora sicca</name>
    <dbReference type="NCBI Taxonomy" id="2202420"/>
    <lineage>
        <taxon>Bacteria</taxon>
        <taxon>Bacillati</taxon>
        <taxon>Actinomycetota</taxon>
        <taxon>Actinomycetes</taxon>
        <taxon>Micromonosporales</taxon>
        <taxon>Micromonosporaceae</taxon>
        <taxon>Micromonospora</taxon>
    </lineage>
</organism>
<gene>
    <name evidence="1" type="ORF">DKT69_34800</name>
</gene>
<evidence type="ECO:0000313" key="1">
    <source>
        <dbReference type="EMBL" id="PWR07432.1"/>
    </source>
</evidence>
<reference evidence="1 2" key="1">
    <citation type="submission" date="2018-05" db="EMBL/GenBank/DDBJ databases">
        <title>Micromonosporas from Atacama Desert.</title>
        <authorList>
            <person name="Carro L."/>
            <person name="Golinska P."/>
            <person name="Klenk H.-P."/>
            <person name="Goodfellow M."/>
        </authorList>
    </citation>
    <scope>NUCLEOTIDE SEQUENCE [LARGE SCALE GENOMIC DNA]</scope>
    <source>
        <strain evidence="1 2">4G51</strain>
    </source>
</reference>
<sequence>MAAKPPDDAGARTADQYEWQAVMAAADGLSLYLTALDAHGNLADGDDGRLLCEYHEDWVALRNGDAELVSAKHPGLTFGAYSTLNSLAGDGGVAHLFNRWLAMQEKPTCRLVTTAGMSGEPQQLIKLAEVARGRRVTGETYIAGGPEITLLTSFGKSLLKHCDGLATRWKPPDGGEPEVLPEHREQITRFLSMFTVQDSVTRKYAPHAAPSMYAQPVLDKLGSAAPAGAVWEAVLALFRVRMRASGPTPTGGLPTVLAFPMGGAASTSGDRETELTSRIVTLTDIDLAIRTAIAHPTGFAPLPRLVRTSRLAIKMEVGGCSDNTVERAEQLRSDWAEHWRDSLAFDPAARARQQRLNRALLRINDAATEQVKRPGTAWGPQLWRELEAALDRQQRTLPDDMDVDLALGGLCELSNRCQVWFSEGFDVASEQARRRPVGGGGS</sequence>
<protein>
    <submittedName>
        <fullName evidence="1">Uncharacterized protein</fullName>
    </submittedName>
</protein>
<dbReference type="EMBL" id="QGKS01000479">
    <property type="protein sequence ID" value="PWR07432.1"/>
    <property type="molecule type" value="Genomic_DNA"/>
</dbReference>
<dbReference type="Proteomes" id="UP000246050">
    <property type="component" value="Unassembled WGS sequence"/>
</dbReference>
<dbReference type="AlphaFoldDB" id="A0A317CZ13"/>
<accession>A0A317CZ13</accession>
<proteinExistence type="predicted"/>
<name>A0A317CZ13_9ACTN</name>
<comment type="caution">
    <text evidence="1">The sequence shown here is derived from an EMBL/GenBank/DDBJ whole genome shotgun (WGS) entry which is preliminary data.</text>
</comment>
<evidence type="ECO:0000313" key="2">
    <source>
        <dbReference type="Proteomes" id="UP000246050"/>
    </source>
</evidence>